<evidence type="ECO:0000313" key="2">
    <source>
        <dbReference type="Proteomes" id="UP001549104"/>
    </source>
</evidence>
<reference evidence="1 2" key="1">
    <citation type="submission" date="2024-06" db="EMBL/GenBank/DDBJ databases">
        <title>Sorghum-associated microbial communities from plants grown in Nebraska, USA.</title>
        <authorList>
            <person name="Schachtman D."/>
        </authorList>
    </citation>
    <scope>NUCLEOTIDE SEQUENCE [LARGE SCALE GENOMIC DNA]</scope>
    <source>
        <strain evidence="1 2">1288</strain>
    </source>
</reference>
<protein>
    <submittedName>
        <fullName evidence="1">Uncharacterized protein</fullName>
    </submittedName>
</protein>
<name>A0ABV2KEK9_SPOPS</name>
<proteinExistence type="predicted"/>
<dbReference type="Proteomes" id="UP001549104">
    <property type="component" value="Unassembled WGS sequence"/>
</dbReference>
<comment type="caution">
    <text evidence="1">The sequence shown here is derived from an EMBL/GenBank/DDBJ whole genome shotgun (WGS) entry which is preliminary data.</text>
</comment>
<organism evidence="1 2">
    <name type="scientific">Sporosarcina psychrophila</name>
    <name type="common">Bacillus psychrophilus</name>
    <dbReference type="NCBI Taxonomy" id="1476"/>
    <lineage>
        <taxon>Bacteria</taxon>
        <taxon>Bacillati</taxon>
        <taxon>Bacillota</taxon>
        <taxon>Bacilli</taxon>
        <taxon>Bacillales</taxon>
        <taxon>Caryophanaceae</taxon>
        <taxon>Sporosarcina</taxon>
    </lineage>
</organism>
<gene>
    <name evidence="1" type="ORF">ABIC55_004624</name>
</gene>
<accession>A0ABV2KEK9</accession>
<evidence type="ECO:0000313" key="1">
    <source>
        <dbReference type="EMBL" id="MET3659484.1"/>
    </source>
</evidence>
<dbReference type="RefSeq" id="WP_354314900.1">
    <property type="nucleotide sequence ID" value="NZ_JBEPME010000011.1"/>
</dbReference>
<sequence>MVERSICSVVGIYDWSGEVYARLTGYMIGRAKYMLGCRRMIGQAKYMLG</sequence>
<keyword evidence="2" id="KW-1185">Reference proteome</keyword>
<dbReference type="EMBL" id="JBEPME010000011">
    <property type="protein sequence ID" value="MET3659484.1"/>
    <property type="molecule type" value="Genomic_DNA"/>
</dbReference>